<protein>
    <submittedName>
        <fullName evidence="1">Uncharacterized protein</fullName>
    </submittedName>
</protein>
<dbReference type="AlphaFoldDB" id="A0A7W8K0A8"/>
<name>A0A7W8K0A8_9DEIO</name>
<evidence type="ECO:0000313" key="2">
    <source>
        <dbReference type="Proteomes" id="UP000552709"/>
    </source>
</evidence>
<evidence type="ECO:0000313" key="1">
    <source>
        <dbReference type="EMBL" id="MBB5366143.1"/>
    </source>
</evidence>
<comment type="caution">
    <text evidence="1">The sequence shown here is derived from an EMBL/GenBank/DDBJ whole genome shotgun (WGS) entry which is preliminary data.</text>
</comment>
<keyword evidence="2" id="KW-1185">Reference proteome</keyword>
<reference evidence="1 2" key="1">
    <citation type="submission" date="2020-08" db="EMBL/GenBank/DDBJ databases">
        <title>Genomic Encyclopedia of Type Strains, Phase IV (KMG-IV): sequencing the most valuable type-strain genomes for metagenomic binning, comparative biology and taxonomic classification.</title>
        <authorList>
            <person name="Goeker M."/>
        </authorList>
    </citation>
    <scope>NUCLEOTIDE SEQUENCE [LARGE SCALE GENOMIC DNA]</scope>
    <source>
        <strain evidence="1 2">DSM 27939</strain>
    </source>
</reference>
<sequence length="163" mass="18563">MEERWHVTVNELITVFRDALIALIPSLEQARIPWRDSEAYDDFDKIARTLFETYVLSALRWGLPDPEQHVHVPPWNLHGGSYRGSDWIEVVPEAEVRGGHHLALIGFSSRISPYDTVQAQPLDGVGEVQGDSIQLPFDGAQFRFQWHQGNHIWLAVEALDVQA</sequence>
<organism evidence="1 2">
    <name type="scientific">Deinococcus humi</name>
    <dbReference type="NCBI Taxonomy" id="662880"/>
    <lineage>
        <taxon>Bacteria</taxon>
        <taxon>Thermotogati</taxon>
        <taxon>Deinococcota</taxon>
        <taxon>Deinococci</taxon>
        <taxon>Deinococcales</taxon>
        <taxon>Deinococcaceae</taxon>
        <taxon>Deinococcus</taxon>
    </lineage>
</organism>
<gene>
    <name evidence="1" type="ORF">HNQ08_005272</name>
</gene>
<accession>A0A7W8K0A8</accession>
<dbReference type="RefSeq" id="WP_184138013.1">
    <property type="nucleotide sequence ID" value="NZ_JACHFL010000028.1"/>
</dbReference>
<proteinExistence type="predicted"/>
<dbReference type="Proteomes" id="UP000552709">
    <property type="component" value="Unassembled WGS sequence"/>
</dbReference>
<dbReference type="EMBL" id="JACHFL010000028">
    <property type="protein sequence ID" value="MBB5366143.1"/>
    <property type="molecule type" value="Genomic_DNA"/>
</dbReference>